<evidence type="ECO:0000256" key="1">
    <source>
        <dbReference type="ARBA" id="ARBA00004370"/>
    </source>
</evidence>
<dbReference type="STRING" id="160660.BJI67_00400"/>
<name>A0A1A6C587_9GAMM</name>
<evidence type="ECO:0000256" key="2">
    <source>
        <dbReference type="ARBA" id="ARBA00022692"/>
    </source>
</evidence>
<keyword evidence="2 6" id="KW-0812">Transmembrane</keyword>
<dbReference type="EMBL" id="JQSG02000003">
    <property type="protein sequence ID" value="OBS09710.1"/>
    <property type="molecule type" value="Genomic_DNA"/>
</dbReference>
<evidence type="ECO:0000256" key="5">
    <source>
        <dbReference type="ARBA" id="ARBA00023136"/>
    </source>
</evidence>
<dbReference type="GO" id="GO:0043682">
    <property type="term" value="F:P-type divalent copper transporter activity"/>
    <property type="evidence" value="ECO:0007669"/>
    <property type="project" value="TreeGrafter"/>
</dbReference>
<evidence type="ECO:0000313" key="8">
    <source>
        <dbReference type="Proteomes" id="UP000029273"/>
    </source>
</evidence>
<sequence length="254" mass="26765">MAGYGIEGVIEGRRILVGARRFMEREGVETGAFVARASELEAEGSTVVFVAADSQALGILAITDRIKPEARALVDALRQRGLRVAMVTGDARRTAEAVAARLAIEDVHAEVLPQDKAKVVTELQETGRRMAFVGDGINDAPALAQADVGIALASGTDIAIEAADVTLTRGKLGEVVTALDAARKTLSNIRGNLFWAFFYNILLIPIAAGVATPIGIHLNPMLAGVAMGLSSIFVLGNSLRLKRLRAWRIAAAAA</sequence>
<evidence type="ECO:0000313" key="7">
    <source>
        <dbReference type="EMBL" id="OBS09710.1"/>
    </source>
</evidence>
<dbReference type="NCBIfam" id="TIGR01494">
    <property type="entry name" value="ATPase_P-type"/>
    <property type="match status" value="1"/>
</dbReference>
<dbReference type="Gene3D" id="3.40.1110.10">
    <property type="entry name" value="Calcium-transporting ATPase, cytoplasmic domain N"/>
    <property type="match status" value="1"/>
</dbReference>
<feature type="transmembrane region" description="Helical" evidence="6">
    <location>
        <begin position="222"/>
        <end position="239"/>
    </location>
</feature>
<dbReference type="Proteomes" id="UP000029273">
    <property type="component" value="Unassembled WGS sequence"/>
</dbReference>
<protein>
    <submittedName>
        <fullName evidence="7">ATPase</fullName>
    </submittedName>
</protein>
<dbReference type="InterPro" id="IPR023299">
    <property type="entry name" value="ATPase_P-typ_cyto_dom_N"/>
</dbReference>
<dbReference type="AlphaFoldDB" id="A0A1A6C587"/>
<keyword evidence="4 6" id="KW-1133">Transmembrane helix</keyword>
<dbReference type="InterPro" id="IPR001757">
    <property type="entry name" value="P_typ_ATPase"/>
</dbReference>
<dbReference type="GO" id="GO:0005524">
    <property type="term" value="F:ATP binding"/>
    <property type="evidence" value="ECO:0007669"/>
    <property type="project" value="InterPro"/>
</dbReference>
<keyword evidence="8" id="KW-1185">Reference proteome</keyword>
<dbReference type="InterPro" id="IPR036412">
    <property type="entry name" value="HAD-like_sf"/>
</dbReference>
<keyword evidence="5 6" id="KW-0472">Membrane</keyword>
<feature type="transmembrane region" description="Helical" evidence="6">
    <location>
        <begin position="193"/>
        <end position="216"/>
    </location>
</feature>
<dbReference type="GO" id="GO:0016887">
    <property type="term" value="F:ATP hydrolysis activity"/>
    <property type="evidence" value="ECO:0007669"/>
    <property type="project" value="InterPro"/>
</dbReference>
<accession>A0A1A6C587</accession>
<dbReference type="PROSITE" id="PS01229">
    <property type="entry name" value="COF_2"/>
    <property type="match status" value="1"/>
</dbReference>
<comment type="subcellular location">
    <subcellularLocation>
        <location evidence="1">Membrane</location>
    </subcellularLocation>
</comment>
<evidence type="ECO:0000256" key="3">
    <source>
        <dbReference type="ARBA" id="ARBA00022967"/>
    </source>
</evidence>
<dbReference type="SUPFAM" id="SSF56784">
    <property type="entry name" value="HAD-like"/>
    <property type="match status" value="1"/>
</dbReference>
<reference evidence="7 8" key="1">
    <citation type="journal article" date="2014" name="Genome Announc.">
        <title>Draft Genome Sequence of the Iron-Oxidizing, Acidophilic, and Halotolerant 'Thiobacillus prosperus' Type Strain DSM 5130.</title>
        <authorList>
            <person name="Ossandon F.J."/>
            <person name="Cardenas J.P."/>
            <person name="Corbett M."/>
            <person name="Quatrini R."/>
            <person name="Holmes D.S."/>
            <person name="Watkin E."/>
        </authorList>
    </citation>
    <scope>NUCLEOTIDE SEQUENCE [LARGE SCALE GENOMIC DNA]</scope>
    <source>
        <strain evidence="7 8">DSM 5130</strain>
    </source>
</reference>
<gene>
    <name evidence="7" type="ORF">Thpro_022038</name>
</gene>
<evidence type="ECO:0000256" key="6">
    <source>
        <dbReference type="SAM" id="Phobius"/>
    </source>
</evidence>
<dbReference type="InterPro" id="IPR023214">
    <property type="entry name" value="HAD_sf"/>
</dbReference>
<organism evidence="7 8">
    <name type="scientific">Acidihalobacter prosperus</name>
    <dbReference type="NCBI Taxonomy" id="160660"/>
    <lineage>
        <taxon>Bacteria</taxon>
        <taxon>Pseudomonadati</taxon>
        <taxon>Pseudomonadota</taxon>
        <taxon>Gammaproteobacteria</taxon>
        <taxon>Chromatiales</taxon>
        <taxon>Ectothiorhodospiraceae</taxon>
        <taxon>Acidihalobacter</taxon>
    </lineage>
</organism>
<evidence type="ECO:0000256" key="4">
    <source>
        <dbReference type="ARBA" id="ARBA00022989"/>
    </source>
</evidence>
<dbReference type="Pfam" id="PF00702">
    <property type="entry name" value="Hydrolase"/>
    <property type="match status" value="1"/>
</dbReference>
<dbReference type="PRINTS" id="PR00119">
    <property type="entry name" value="CATATPASE"/>
</dbReference>
<comment type="caution">
    <text evidence="7">The sequence shown here is derived from an EMBL/GenBank/DDBJ whole genome shotgun (WGS) entry which is preliminary data.</text>
</comment>
<dbReference type="Gene3D" id="3.40.50.1000">
    <property type="entry name" value="HAD superfamily/HAD-like"/>
    <property type="match status" value="1"/>
</dbReference>
<dbReference type="PANTHER" id="PTHR43520:SF8">
    <property type="entry name" value="P-TYPE CU(+) TRANSPORTER"/>
    <property type="match status" value="1"/>
</dbReference>
<dbReference type="GO" id="GO:0055070">
    <property type="term" value="P:copper ion homeostasis"/>
    <property type="evidence" value="ECO:0007669"/>
    <property type="project" value="TreeGrafter"/>
</dbReference>
<dbReference type="GO" id="GO:0016020">
    <property type="term" value="C:membrane"/>
    <property type="evidence" value="ECO:0007669"/>
    <property type="project" value="UniProtKB-SubCell"/>
</dbReference>
<proteinExistence type="predicted"/>
<keyword evidence="3" id="KW-1278">Translocase</keyword>
<dbReference type="PANTHER" id="PTHR43520">
    <property type="entry name" value="ATP7, ISOFORM B"/>
    <property type="match status" value="1"/>
</dbReference>
<dbReference type="GO" id="GO:0005507">
    <property type="term" value="F:copper ion binding"/>
    <property type="evidence" value="ECO:0007669"/>
    <property type="project" value="TreeGrafter"/>
</dbReference>